<evidence type="ECO:0000256" key="6">
    <source>
        <dbReference type="ARBA" id="ARBA00023139"/>
    </source>
</evidence>
<keyword evidence="2 10" id="KW-0808">Transferase</keyword>
<evidence type="ECO:0000256" key="4">
    <source>
        <dbReference type="ARBA" id="ARBA00022989"/>
    </source>
</evidence>
<dbReference type="InterPro" id="IPR039859">
    <property type="entry name" value="PFA4/ZDH16/20/ERF2-like"/>
</dbReference>
<evidence type="ECO:0000256" key="2">
    <source>
        <dbReference type="ARBA" id="ARBA00022679"/>
    </source>
</evidence>
<evidence type="ECO:0000256" key="5">
    <source>
        <dbReference type="ARBA" id="ARBA00023136"/>
    </source>
</evidence>
<comment type="caution">
    <text evidence="12">The sequence shown here is derived from an EMBL/GenBank/DDBJ whole genome shotgun (WGS) entry which is preliminary data.</text>
</comment>
<feature type="transmembrane region" description="Helical" evidence="10">
    <location>
        <begin position="145"/>
        <end position="162"/>
    </location>
</feature>
<dbReference type="AlphaFoldDB" id="A0A177EGM6"/>
<reference evidence="12 13" key="1">
    <citation type="submission" date="2016-02" db="EMBL/GenBank/DDBJ databases">
        <title>Discovery of a natural microsporidian pathogen with a broad tissue tropism in Caenorhabditis elegans.</title>
        <authorList>
            <person name="Luallen R.J."/>
            <person name="Reinke A.W."/>
            <person name="Tong L."/>
            <person name="Botts M.R."/>
            <person name="Felix M.-A."/>
            <person name="Troemel E.R."/>
        </authorList>
    </citation>
    <scope>NUCLEOTIDE SEQUENCE [LARGE SCALE GENOMIC DNA]</scope>
    <source>
        <strain evidence="12 13">JUm2807</strain>
    </source>
</reference>
<keyword evidence="5 10" id="KW-0472">Membrane</keyword>
<comment type="catalytic activity">
    <reaction evidence="9 10">
        <text>L-cysteinyl-[protein] + hexadecanoyl-CoA = S-hexadecanoyl-L-cysteinyl-[protein] + CoA</text>
        <dbReference type="Rhea" id="RHEA:36683"/>
        <dbReference type="Rhea" id="RHEA-COMP:10131"/>
        <dbReference type="Rhea" id="RHEA-COMP:11032"/>
        <dbReference type="ChEBI" id="CHEBI:29950"/>
        <dbReference type="ChEBI" id="CHEBI:57287"/>
        <dbReference type="ChEBI" id="CHEBI:57379"/>
        <dbReference type="ChEBI" id="CHEBI:74151"/>
        <dbReference type="EC" id="2.3.1.225"/>
    </reaction>
</comment>
<dbReference type="GO" id="GO:0019706">
    <property type="term" value="F:protein-cysteine S-palmitoyltransferase activity"/>
    <property type="evidence" value="ECO:0007669"/>
    <property type="project" value="UniProtKB-EC"/>
</dbReference>
<evidence type="ECO:0000313" key="13">
    <source>
        <dbReference type="Proteomes" id="UP000185944"/>
    </source>
</evidence>
<evidence type="ECO:0000256" key="7">
    <source>
        <dbReference type="ARBA" id="ARBA00023288"/>
    </source>
</evidence>
<keyword evidence="7" id="KW-0449">Lipoprotein</keyword>
<comment type="domain">
    <text evidence="10">The DHHC domain is required for palmitoyltransferase activity.</text>
</comment>
<keyword evidence="3 10" id="KW-0812">Transmembrane</keyword>
<evidence type="ECO:0000256" key="10">
    <source>
        <dbReference type="RuleBase" id="RU079119"/>
    </source>
</evidence>
<feature type="transmembrane region" description="Helical" evidence="10">
    <location>
        <begin position="182"/>
        <end position="203"/>
    </location>
</feature>
<keyword evidence="6" id="KW-0564">Palmitate</keyword>
<feature type="transmembrane region" description="Helical" evidence="10">
    <location>
        <begin position="33"/>
        <end position="52"/>
    </location>
</feature>
<protein>
    <recommendedName>
        <fullName evidence="10">Palmitoyltransferase</fullName>
        <ecNumber evidence="10">2.3.1.225</ecNumber>
    </recommendedName>
</protein>
<dbReference type="PANTHER" id="PTHR22883">
    <property type="entry name" value="ZINC FINGER DHHC DOMAIN CONTAINING PROTEIN"/>
    <property type="match status" value="1"/>
</dbReference>
<evidence type="ECO:0000256" key="1">
    <source>
        <dbReference type="ARBA" id="ARBA00004141"/>
    </source>
</evidence>
<dbReference type="Proteomes" id="UP000185944">
    <property type="component" value="Unassembled WGS sequence"/>
</dbReference>
<dbReference type="PROSITE" id="PS50216">
    <property type="entry name" value="DHHC"/>
    <property type="match status" value="1"/>
</dbReference>
<keyword evidence="8 10" id="KW-0012">Acyltransferase</keyword>
<dbReference type="InterPro" id="IPR001594">
    <property type="entry name" value="Palmitoyltrfase_DHHC"/>
</dbReference>
<keyword evidence="4 10" id="KW-1133">Transmembrane helix</keyword>
<name>A0A177EGM6_9MICR</name>
<proteinExistence type="inferred from homology"/>
<dbReference type="EC" id="2.3.1.225" evidence="10"/>
<evidence type="ECO:0000256" key="3">
    <source>
        <dbReference type="ARBA" id="ARBA00022692"/>
    </source>
</evidence>
<keyword evidence="13" id="KW-1185">Reference proteome</keyword>
<comment type="similarity">
    <text evidence="10">Belongs to the DHHC palmitoyltransferase family.</text>
</comment>
<dbReference type="GO" id="GO:0005794">
    <property type="term" value="C:Golgi apparatus"/>
    <property type="evidence" value="ECO:0007669"/>
    <property type="project" value="TreeGrafter"/>
</dbReference>
<gene>
    <name evidence="12" type="ORF">NEDG_01881</name>
</gene>
<evidence type="ECO:0000256" key="9">
    <source>
        <dbReference type="ARBA" id="ARBA00048048"/>
    </source>
</evidence>
<dbReference type="RefSeq" id="XP_067544831.1">
    <property type="nucleotide sequence ID" value="XM_067689299.1"/>
</dbReference>
<dbReference type="GO" id="GO:0016020">
    <property type="term" value="C:membrane"/>
    <property type="evidence" value="ECO:0007669"/>
    <property type="project" value="UniProtKB-SubCell"/>
</dbReference>
<accession>A0A177EGM6</accession>
<organism evidence="12 13">
    <name type="scientific">Nematocida displodere</name>
    <dbReference type="NCBI Taxonomy" id="1805483"/>
    <lineage>
        <taxon>Eukaryota</taxon>
        <taxon>Fungi</taxon>
        <taxon>Fungi incertae sedis</taxon>
        <taxon>Microsporidia</taxon>
        <taxon>Nematocida</taxon>
    </lineage>
</organism>
<dbReference type="GO" id="GO:0006612">
    <property type="term" value="P:protein targeting to membrane"/>
    <property type="evidence" value="ECO:0007669"/>
    <property type="project" value="TreeGrafter"/>
</dbReference>
<evidence type="ECO:0000259" key="11">
    <source>
        <dbReference type="Pfam" id="PF01529"/>
    </source>
</evidence>
<dbReference type="EMBL" id="LTDL01000022">
    <property type="protein sequence ID" value="OAG31107.1"/>
    <property type="molecule type" value="Genomic_DNA"/>
</dbReference>
<evidence type="ECO:0000256" key="8">
    <source>
        <dbReference type="ARBA" id="ARBA00023315"/>
    </source>
</evidence>
<comment type="subcellular location">
    <subcellularLocation>
        <location evidence="1">Membrane</location>
        <topology evidence="1">Multi-pass membrane protein</topology>
    </subcellularLocation>
</comment>
<dbReference type="GeneID" id="93648231"/>
<dbReference type="STRING" id="1805483.A0A177EGM6"/>
<feature type="transmembrane region" description="Helical" evidence="10">
    <location>
        <begin position="9"/>
        <end position="27"/>
    </location>
</feature>
<evidence type="ECO:0000313" key="12">
    <source>
        <dbReference type="EMBL" id="OAG31107.1"/>
    </source>
</evidence>
<dbReference type="VEuPathDB" id="MicrosporidiaDB:NEDG_01881"/>
<dbReference type="PANTHER" id="PTHR22883:SF488">
    <property type="entry name" value="PALMITOYLTRANSFERASE"/>
    <property type="match status" value="1"/>
</dbReference>
<dbReference type="Pfam" id="PF01529">
    <property type="entry name" value="DHHC"/>
    <property type="match status" value="1"/>
</dbReference>
<feature type="domain" description="Palmitoyltransferase DHHC" evidence="11">
    <location>
        <begin position="98"/>
        <end position="216"/>
    </location>
</feature>
<sequence>MAKLGAYKALYTAVVQGVGSLLGLAYSRTSLEVGGVVFLYFYSLSHLVFLRYSDPGKVKKRNSTYAKAVTFADSGYKVVEEGAHVFGRVVVIGGKLNFEMFCYTCEIFRHEDTSHCRECNACVSEMDHHCPWLNNCVGKRNYHDFVLFLTLDAVRCLFVLWVRSTAGLPSCQLTHANLKGAVTFLLAVGQFGAVFLLWAYFMWLHFKGLTSKAFCKGGKGQKIRPFNQKKENVPGTGTDTDTAIDTHIDT</sequence>
<dbReference type="OrthoDB" id="9909019at2759"/>
<dbReference type="GO" id="GO:0005783">
    <property type="term" value="C:endoplasmic reticulum"/>
    <property type="evidence" value="ECO:0007669"/>
    <property type="project" value="TreeGrafter"/>
</dbReference>